<organism evidence="2 3">
    <name type="scientific">Candidatus Magnetobacterium bavaricum</name>
    <dbReference type="NCBI Taxonomy" id="29290"/>
    <lineage>
        <taxon>Bacteria</taxon>
        <taxon>Pseudomonadati</taxon>
        <taxon>Nitrospirota</taxon>
        <taxon>Thermodesulfovibrionia</taxon>
        <taxon>Thermodesulfovibrionales</taxon>
        <taxon>Candidatus Magnetobacteriaceae</taxon>
        <taxon>Candidatus Magnetobacterium</taxon>
    </lineage>
</organism>
<accession>A0A0F3GX14</accession>
<dbReference type="EMBL" id="LACI01000618">
    <property type="protein sequence ID" value="KJU86387.1"/>
    <property type="molecule type" value="Genomic_DNA"/>
</dbReference>
<gene>
    <name evidence="2" type="ORF">MBAV_001417</name>
</gene>
<proteinExistence type="predicted"/>
<sequence length="132" mass="14145">MLATDNIGKTSVSKRLASSGSTSQFRANSSFTAVTNQHANVVNANRILAFTLDDSIPPLWIGCAAAPVTCLDGCSFYGFAAIGVCYYAGEPARIVINWPEYLEIITCVFTIDAAIIVIYPGIVYAIFETLPI</sequence>
<name>A0A0F3GX14_9BACT</name>
<keyword evidence="1" id="KW-0472">Membrane</keyword>
<keyword evidence="1" id="KW-1133">Transmembrane helix</keyword>
<feature type="transmembrane region" description="Helical" evidence="1">
    <location>
        <begin position="101"/>
        <end position="127"/>
    </location>
</feature>
<evidence type="ECO:0000313" key="3">
    <source>
        <dbReference type="Proteomes" id="UP000033423"/>
    </source>
</evidence>
<comment type="caution">
    <text evidence="2">The sequence shown here is derived from an EMBL/GenBank/DDBJ whole genome shotgun (WGS) entry which is preliminary data.</text>
</comment>
<dbReference type="AlphaFoldDB" id="A0A0F3GX14"/>
<reference evidence="2 3" key="1">
    <citation type="submission" date="2015-02" db="EMBL/GenBank/DDBJ databases">
        <title>Single-cell genomics of uncultivated deep-branching MTB reveals a conserved set of magnetosome genes.</title>
        <authorList>
            <person name="Kolinko S."/>
            <person name="Richter M."/>
            <person name="Glockner F.O."/>
            <person name="Brachmann A."/>
            <person name="Schuler D."/>
        </authorList>
    </citation>
    <scope>NUCLEOTIDE SEQUENCE [LARGE SCALE GENOMIC DNA]</scope>
    <source>
        <strain evidence="2">TM-1</strain>
    </source>
</reference>
<dbReference type="Proteomes" id="UP000033423">
    <property type="component" value="Unassembled WGS sequence"/>
</dbReference>
<evidence type="ECO:0000313" key="2">
    <source>
        <dbReference type="EMBL" id="KJU86387.1"/>
    </source>
</evidence>
<keyword evidence="1" id="KW-0812">Transmembrane</keyword>
<keyword evidence="3" id="KW-1185">Reference proteome</keyword>
<protein>
    <submittedName>
        <fullName evidence="2">Uncharacterized protein</fullName>
    </submittedName>
</protein>
<evidence type="ECO:0000256" key="1">
    <source>
        <dbReference type="SAM" id="Phobius"/>
    </source>
</evidence>